<accession>A0A7S4CXK1</accession>
<proteinExistence type="predicted"/>
<dbReference type="EMBL" id="HBJA01058281">
    <property type="protein sequence ID" value="CAE0809487.1"/>
    <property type="molecule type" value="Transcribed_RNA"/>
</dbReference>
<feature type="compositionally biased region" description="Polar residues" evidence="1">
    <location>
        <begin position="146"/>
        <end position="158"/>
    </location>
</feature>
<evidence type="ECO:0000313" key="2">
    <source>
        <dbReference type="EMBL" id="CAE0809487.1"/>
    </source>
</evidence>
<feature type="region of interest" description="Disordered" evidence="1">
    <location>
        <begin position="139"/>
        <end position="158"/>
    </location>
</feature>
<evidence type="ECO:0000256" key="1">
    <source>
        <dbReference type="SAM" id="MobiDB-lite"/>
    </source>
</evidence>
<reference evidence="2" key="1">
    <citation type="submission" date="2021-01" db="EMBL/GenBank/DDBJ databases">
        <authorList>
            <person name="Corre E."/>
            <person name="Pelletier E."/>
            <person name="Niang G."/>
            <person name="Scheremetjew M."/>
            <person name="Finn R."/>
            <person name="Kale V."/>
            <person name="Holt S."/>
            <person name="Cochrane G."/>
            <person name="Meng A."/>
            <person name="Brown T."/>
            <person name="Cohen L."/>
        </authorList>
    </citation>
    <scope>NUCLEOTIDE SEQUENCE</scope>
    <source>
        <strain evidence="2">CCMP1594</strain>
    </source>
</reference>
<protein>
    <submittedName>
        <fullName evidence="2">Uncharacterized protein</fullName>
    </submittedName>
</protein>
<sequence length="158" mass="17569">MNAKTVAPLLGWQEADPRVEMRVPSAVSVVWLQAHHTACEEQHTMSGMASWGKGGIGNENRCTRPSTVPPCTRAYLTLGPAFWLSFARKLCKTHTLAHLPPFLLHFARANSTTLVQKTPPQVQMTSWFCVQPKLRAGTEVEDKWQTSENPASNASTQW</sequence>
<name>A0A7S4CXK1_9EUGL</name>
<organism evidence="2">
    <name type="scientific">Eutreptiella gymnastica</name>
    <dbReference type="NCBI Taxonomy" id="73025"/>
    <lineage>
        <taxon>Eukaryota</taxon>
        <taxon>Discoba</taxon>
        <taxon>Euglenozoa</taxon>
        <taxon>Euglenida</taxon>
        <taxon>Spirocuta</taxon>
        <taxon>Euglenophyceae</taxon>
        <taxon>Eutreptiales</taxon>
        <taxon>Eutreptiaceae</taxon>
        <taxon>Eutreptiella</taxon>
    </lineage>
</organism>
<gene>
    <name evidence="2" type="ORF">EGYM00163_LOCUS20619</name>
</gene>
<dbReference type="AlphaFoldDB" id="A0A7S4CXK1"/>